<comment type="caution">
    <text evidence="9">The sequence shown here is derived from an EMBL/GenBank/DDBJ whole genome shotgun (WGS) entry which is preliminary data.</text>
</comment>
<reference evidence="9 10" key="1">
    <citation type="submission" date="2020-07" db="EMBL/GenBank/DDBJ databases">
        <title>Transfer of Campylobacter canadensis to the novel genus Avispirillum gen. nov., that also includes two novel species recovered from migratory waterfowl: Avispirillum anseris sp. nov. and Avispirillum brantae sp. nov.</title>
        <authorList>
            <person name="Miller W.G."/>
            <person name="Chapman M.H."/>
            <person name="Yee E."/>
            <person name="Inglis G.D."/>
        </authorList>
    </citation>
    <scope>NUCLEOTIDE SEQUENCE [LARGE SCALE GENOMIC DNA]</scope>
    <source>
        <strain evidence="9 10">L283</strain>
    </source>
</reference>
<dbReference type="Proteomes" id="UP000786183">
    <property type="component" value="Unassembled WGS sequence"/>
</dbReference>
<feature type="transmembrane region" description="Helical" evidence="8">
    <location>
        <begin position="229"/>
        <end position="256"/>
    </location>
</feature>
<protein>
    <submittedName>
        <fullName evidence="9">Iron ABC transporter permease</fullName>
    </submittedName>
</protein>
<gene>
    <name evidence="9" type="ORF">AVCANL283_04140</name>
</gene>
<dbReference type="PANTHER" id="PTHR30472">
    <property type="entry name" value="FERRIC ENTEROBACTIN TRANSPORT SYSTEM PERMEASE PROTEIN"/>
    <property type="match status" value="1"/>
</dbReference>
<keyword evidence="4" id="KW-1003">Cell membrane</keyword>
<keyword evidence="6 8" id="KW-1133">Transmembrane helix</keyword>
<dbReference type="CDD" id="cd06550">
    <property type="entry name" value="TM_ABC_iron-siderophores_like"/>
    <property type="match status" value="1"/>
</dbReference>
<feature type="transmembrane region" description="Helical" evidence="8">
    <location>
        <begin position="190"/>
        <end position="209"/>
    </location>
</feature>
<sequence length="322" mass="35764">MKLISVILLLFVALISLSIGSYDINITQNLKFIYAIFNKNILNENDYLAFMIFIKLRLIRIIAAFLVGGALSLCGAIFQGIFANNMASSYTLGLNSAACFGASVAILLSLPSIFTQIFAVLSALISLLFCIFVKDKNSIILAGILIAAFFQSLIALIKFIADPFLKLPQIVFWLLGSFSAVRFEDIILILPLYIFSLVFLFLLRFKINILCVNDNFAKSFASDNKKLRILVIFLCTLLSACAVCLCGIIAFVGVIIAHFVRFFGVYNYSKLLFYSFIYGGIYLIIIDDFARAISDVELPIGVFTSIIGVVILIFILIKEKKC</sequence>
<name>A0ABS7WRC6_9BACT</name>
<dbReference type="SUPFAM" id="SSF81345">
    <property type="entry name" value="ABC transporter involved in vitamin B12 uptake, BtuC"/>
    <property type="match status" value="1"/>
</dbReference>
<evidence type="ECO:0000256" key="8">
    <source>
        <dbReference type="SAM" id="Phobius"/>
    </source>
</evidence>
<feature type="transmembrane region" description="Helical" evidence="8">
    <location>
        <begin position="113"/>
        <end position="132"/>
    </location>
</feature>
<evidence type="ECO:0000256" key="2">
    <source>
        <dbReference type="ARBA" id="ARBA00007935"/>
    </source>
</evidence>
<comment type="similarity">
    <text evidence="2">Belongs to the binding-protein-dependent transport system permease family. FecCD subfamily.</text>
</comment>
<evidence type="ECO:0000256" key="5">
    <source>
        <dbReference type="ARBA" id="ARBA00022692"/>
    </source>
</evidence>
<evidence type="ECO:0000313" key="9">
    <source>
        <dbReference type="EMBL" id="MBZ7987299.1"/>
    </source>
</evidence>
<dbReference type="EMBL" id="JACGBB010000006">
    <property type="protein sequence ID" value="MBZ7987299.1"/>
    <property type="molecule type" value="Genomic_DNA"/>
</dbReference>
<dbReference type="InterPro" id="IPR037294">
    <property type="entry name" value="ABC_BtuC-like"/>
</dbReference>
<comment type="subcellular location">
    <subcellularLocation>
        <location evidence="1">Cell membrane</location>
        <topology evidence="1">Multi-pass membrane protein</topology>
    </subcellularLocation>
</comment>
<evidence type="ECO:0000256" key="6">
    <source>
        <dbReference type="ARBA" id="ARBA00022989"/>
    </source>
</evidence>
<dbReference type="Gene3D" id="1.10.3470.10">
    <property type="entry name" value="ABC transporter involved in vitamin B12 uptake, BtuC"/>
    <property type="match status" value="1"/>
</dbReference>
<evidence type="ECO:0000256" key="1">
    <source>
        <dbReference type="ARBA" id="ARBA00004651"/>
    </source>
</evidence>
<proteinExistence type="inferred from homology"/>
<accession>A0ABS7WRC6</accession>
<evidence type="ECO:0000256" key="3">
    <source>
        <dbReference type="ARBA" id="ARBA00022448"/>
    </source>
</evidence>
<feature type="transmembrane region" description="Helical" evidence="8">
    <location>
        <begin position="298"/>
        <end position="317"/>
    </location>
</feature>
<feature type="transmembrane region" description="Helical" evidence="8">
    <location>
        <begin position="139"/>
        <end position="161"/>
    </location>
</feature>
<dbReference type="Pfam" id="PF01032">
    <property type="entry name" value="FecCD"/>
    <property type="match status" value="1"/>
</dbReference>
<evidence type="ECO:0000256" key="7">
    <source>
        <dbReference type="ARBA" id="ARBA00023136"/>
    </source>
</evidence>
<feature type="transmembrane region" description="Helical" evidence="8">
    <location>
        <begin position="268"/>
        <end position="286"/>
    </location>
</feature>
<dbReference type="RefSeq" id="WP_224325298.1">
    <property type="nucleotide sequence ID" value="NZ_JACGBB010000006.1"/>
</dbReference>
<keyword evidence="5 8" id="KW-0812">Transmembrane</keyword>
<keyword evidence="3" id="KW-0813">Transport</keyword>
<dbReference type="InterPro" id="IPR000522">
    <property type="entry name" value="ABC_transptr_permease_BtuC"/>
</dbReference>
<evidence type="ECO:0000256" key="4">
    <source>
        <dbReference type="ARBA" id="ARBA00022475"/>
    </source>
</evidence>
<evidence type="ECO:0000313" key="10">
    <source>
        <dbReference type="Proteomes" id="UP000786183"/>
    </source>
</evidence>
<feature type="transmembrane region" description="Helical" evidence="8">
    <location>
        <begin position="58"/>
        <end position="78"/>
    </location>
</feature>
<organism evidence="9 10">
    <name type="scientific">Campylobacter canadensis</name>
    <dbReference type="NCBI Taxonomy" id="449520"/>
    <lineage>
        <taxon>Bacteria</taxon>
        <taxon>Pseudomonadati</taxon>
        <taxon>Campylobacterota</taxon>
        <taxon>Epsilonproteobacteria</taxon>
        <taxon>Campylobacterales</taxon>
        <taxon>Campylobacteraceae</taxon>
        <taxon>Campylobacter</taxon>
    </lineage>
</organism>
<keyword evidence="7 8" id="KW-0472">Membrane</keyword>
<dbReference type="PANTHER" id="PTHR30472:SF70">
    <property type="entry name" value="MOLYBDATE IMPORT SYSTEM PERMEASE PROTEIN MOLB"/>
    <property type="match status" value="1"/>
</dbReference>
<keyword evidence="10" id="KW-1185">Reference proteome</keyword>